<name>A0A146K897_9EUKA</name>
<accession>A0A146K897</accession>
<organism evidence="1">
    <name type="scientific">Trepomonas sp. PC1</name>
    <dbReference type="NCBI Taxonomy" id="1076344"/>
    <lineage>
        <taxon>Eukaryota</taxon>
        <taxon>Metamonada</taxon>
        <taxon>Diplomonadida</taxon>
        <taxon>Hexamitidae</taxon>
        <taxon>Hexamitinae</taxon>
        <taxon>Trepomonas</taxon>
    </lineage>
</organism>
<reference evidence="1" key="1">
    <citation type="submission" date="2015-07" db="EMBL/GenBank/DDBJ databases">
        <title>Adaptation to a free-living lifestyle via gene acquisitions in the diplomonad Trepomonas sp. PC1.</title>
        <authorList>
            <person name="Xu F."/>
            <person name="Jerlstrom-Hultqvist J."/>
            <person name="Kolisko M."/>
            <person name="Simpson A.G.B."/>
            <person name="Roger A.J."/>
            <person name="Svard S.G."/>
            <person name="Andersson J.O."/>
        </authorList>
    </citation>
    <scope>NUCLEOTIDE SEQUENCE</scope>
    <source>
        <strain evidence="1">PC1</strain>
    </source>
</reference>
<proteinExistence type="predicted"/>
<feature type="non-terminal residue" evidence="1">
    <location>
        <position position="1"/>
    </location>
</feature>
<dbReference type="EMBL" id="GDID01003524">
    <property type="protein sequence ID" value="JAP93082.1"/>
    <property type="molecule type" value="Transcribed_RNA"/>
</dbReference>
<gene>
    <name evidence="1" type="ORF">TPC1_14762</name>
</gene>
<evidence type="ECO:0000313" key="1">
    <source>
        <dbReference type="EMBL" id="JAP93082.1"/>
    </source>
</evidence>
<feature type="non-terminal residue" evidence="1">
    <location>
        <position position="114"/>
    </location>
</feature>
<dbReference type="AlphaFoldDB" id="A0A146K897"/>
<protein>
    <submittedName>
        <fullName evidence="1">Uncharacterized protein</fullName>
    </submittedName>
</protein>
<sequence length="114" mass="13675">EDFQMLHSSFADKFKEKIKKRFLELINIQYKQHHAKELAEILQTLDQKTQKPTEIILETAVSMLYFDKLDIIYAFQLMQQTNNQQLKNQRFGWPTQYPVKNPEQTVQQILTQTE</sequence>